<dbReference type="Pfam" id="PF12833">
    <property type="entry name" value="HTH_18"/>
    <property type="match status" value="1"/>
</dbReference>
<dbReference type="PROSITE" id="PS01124">
    <property type="entry name" value="HTH_ARAC_FAMILY_2"/>
    <property type="match status" value="1"/>
</dbReference>
<dbReference type="InterPro" id="IPR009057">
    <property type="entry name" value="Homeodomain-like_sf"/>
</dbReference>
<evidence type="ECO:0000313" key="5">
    <source>
        <dbReference type="EMBL" id="QPC42186.1"/>
    </source>
</evidence>
<keyword evidence="3" id="KW-0804">Transcription</keyword>
<evidence type="ECO:0000256" key="3">
    <source>
        <dbReference type="ARBA" id="ARBA00023163"/>
    </source>
</evidence>
<evidence type="ECO:0000256" key="2">
    <source>
        <dbReference type="ARBA" id="ARBA00023125"/>
    </source>
</evidence>
<dbReference type="GO" id="GO:0003700">
    <property type="term" value="F:DNA-binding transcription factor activity"/>
    <property type="evidence" value="ECO:0007669"/>
    <property type="project" value="InterPro"/>
</dbReference>
<dbReference type="GO" id="GO:0000976">
    <property type="term" value="F:transcription cis-regulatory region binding"/>
    <property type="evidence" value="ECO:0007669"/>
    <property type="project" value="TreeGrafter"/>
</dbReference>
<dbReference type="AlphaFoldDB" id="A0A7S8C2I7"/>
<dbReference type="InterPro" id="IPR020449">
    <property type="entry name" value="Tscrpt_reg_AraC-type_HTH"/>
</dbReference>
<evidence type="ECO:0000256" key="1">
    <source>
        <dbReference type="ARBA" id="ARBA00023015"/>
    </source>
</evidence>
<proteinExistence type="predicted"/>
<dbReference type="PANTHER" id="PTHR47894:SF4">
    <property type="entry name" value="HTH-TYPE TRANSCRIPTIONAL REGULATOR GADX"/>
    <property type="match status" value="1"/>
</dbReference>
<dbReference type="EMBL" id="CP058214">
    <property type="protein sequence ID" value="QPC42186.1"/>
    <property type="molecule type" value="Genomic_DNA"/>
</dbReference>
<accession>A0A7S8C2I7</accession>
<dbReference type="RefSeq" id="WP_213163418.1">
    <property type="nucleotide sequence ID" value="NZ_CP058214.1"/>
</dbReference>
<reference evidence="5 6" key="1">
    <citation type="submission" date="2020-06" db="EMBL/GenBank/DDBJ databases">
        <title>Genome sequence of 2 isolates from Red Sea Mangroves.</title>
        <authorList>
            <person name="Sefrji F."/>
            <person name="Michoud G."/>
            <person name="Merlino G."/>
            <person name="Daffonchio D."/>
        </authorList>
    </citation>
    <scope>NUCLEOTIDE SEQUENCE [LARGE SCALE GENOMIC DNA]</scope>
    <source>
        <strain evidence="5 6">R1DC25</strain>
    </source>
</reference>
<evidence type="ECO:0000313" key="6">
    <source>
        <dbReference type="Proteomes" id="UP000593594"/>
    </source>
</evidence>
<dbReference type="SUPFAM" id="SSF46689">
    <property type="entry name" value="Homeodomain-like"/>
    <property type="match status" value="1"/>
</dbReference>
<evidence type="ECO:0000259" key="4">
    <source>
        <dbReference type="PROSITE" id="PS01124"/>
    </source>
</evidence>
<keyword evidence="6" id="KW-1185">Reference proteome</keyword>
<dbReference type="KEGG" id="kmn:HW532_05405"/>
<dbReference type="Pfam" id="PF12625">
    <property type="entry name" value="Arabinose_bd"/>
    <property type="match status" value="1"/>
</dbReference>
<gene>
    <name evidence="5" type="ORF">HW532_05405</name>
</gene>
<keyword evidence="1" id="KW-0805">Transcription regulation</keyword>
<dbReference type="InterPro" id="IPR018060">
    <property type="entry name" value="HTH_AraC"/>
</dbReference>
<feature type="domain" description="HTH araC/xylS-type" evidence="4">
    <location>
        <begin position="240"/>
        <end position="338"/>
    </location>
</feature>
<dbReference type="SMART" id="SM00342">
    <property type="entry name" value="HTH_ARAC"/>
    <property type="match status" value="1"/>
</dbReference>
<dbReference type="InterPro" id="IPR032687">
    <property type="entry name" value="AraC-type_N"/>
</dbReference>
<dbReference type="Proteomes" id="UP000593594">
    <property type="component" value="Chromosome"/>
</dbReference>
<sequence length="346" mass="38220">MAFRGAVDLVRISGLGSLPELFEQRAGERALQKAFEQEGLPVGVIGSPQTPIPLAAMVGLIERCARHLGDRTFGLDVGQGMPETAYGMWARYGMSAPTLGAALRRLCATDWAHRSSSSLDLVWDTDHWLWRNVIPLTDLDVTQHTDHLIPPMMWLCRLYLGQDWRPAWIEVNYPRTEGAALLEDRLQIPVRFGRLGTGVVLAPADLAQERRAGVPGGGGPVTLREVVADVALSDAPEPARSLSAVVALRLLDGNADIDGAARMAGLSVQGLQRRLRDKGYSYRDIVDVARRERALALLRETELPLMDIAISLGYEEHANFTRAFRRWMGCSPSEFRRSGELVRHPD</sequence>
<name>A0A7S8C2I7_9HYPH</name>
<organism evidence="5 6">
    <name type="scientific">Kaustia mangrovi</name>
    <dbReference type="NCBI Taxonomy" id="2593653"/>
    <lineage>
        <taxon>Bacteria</taxon>
        <taxon>Pseudomonadati</taxon>
        <taxon>Pseudomonadota</taxon>
        <taxon>Alphaproteobacteria</taxon>
        <taxon>Hyphomicrobiales</taxon>
        <taxon>Parvibaculaceae</taxon>
        <taxon>Kaustia</taxon>
    </lineage>
</organism>
<dbReference type="PANTHER" id="PTHR47894">
    <property type="entry name" value="HTH-TYPE TRANSCRIPTIONAL REGULATOR GADX"/>
    <property type="match status" value="1"/>
</dbReference>
<dbReference type="GO" id="GO:0005829">
    <property type="term" value="C:cytosol"/>
    <property type="evidence" value="ECO:0007669"/>
    <property type="project" value="TreeGrafter"/>
</dbReference>
<dbReference type="PRINTS" id="PR00032">
    <property type="entry name" value="HTHARAC"/>
</dbReference>
<dbReference type="Gene3D" id="1.10.10.60">
    <property type="entry name" value="Homeodomain-like"/>
    <property type="match status" value="1"/>
</dbReference>
<keyword evidence="2" id="KW-0238">DNA-binding</keyword>
<protein>
    <submittedName>
        <fullName evidence="5">AraC family transcriptional regulator ligand-binding domain-containing protein</fullName>
    </submittedName>
</protein>